<feature type="region of interest" description="Disordered" evidence="1">
    <location>
        <begin position="40"/>
        <end position="90"/>
    </location>
</feature>
<evidence type="ECO:0000313" key="3">
    <source>
        <dbReference type="EMBL" id="MBB1126950.1"/>
    </source>
</evidence>
<feature type="chain" id="PRO_5032314501" evidence="2">
    <location>
        <begin position="23"/>
        <end position="215"/>
    </location>
</feature>
<feature type="signal peptide" evidence="2">
    <location>
        <begin position="1"/>
        <end position="22"/>
    </location>
</feature>
<organism evidence="3 4">
    <name type="scientific">Thiospirillum jenense</name>
    <dbReference type="NCBI Taxonomy" id="1653858"/>
    <lineage>
        <taxon>Bacteria</taxon>
        <taxon>Pseudomonadati</taxon>
        <taxon>Pseudomonadota</taxon>
        <taxon>Gammaproteobacteria</taxon>
        <taxon>Chromatiales</taxon>
        <taxon>Chromatiaceae</taxon>
        <taxon>Thiospirillum</taxon>
    </lineage>
</organism>
<evidence type="ECO:0000256" key="2">
    <source>
        <dbReference type="SAM" id="SignalP"/>
    </source>
</evidence>
<dbReference type="RefSeq" id="WP_182584576.1">
    <property type="nucleotide sequence ID" value="NZ_JABVCQ010000030.1"/>
</dbReference>
<dbReference type="EMBL" id="JABVCQ010000030">
    <property type="protein sequence ID" value="MBB1126950.1"/>
    <property type="molecule type" value="Genomic_DNA"/>
</dbReference>
<proteinExistence type="predicted"/>
<dbReference type="SUPFAM" id="SSF54427">
    <property type="entry name" value="NTF2-like"/>
    <property type="match status" value="1"/>
</dbReference>
<sequence length="215" mass="24383">MRDHQRAVMVCLLFFPLFSSSAVGQKVDNVVDSAQSPAVLHEPHTSVTDKPTRQFTPEELSEPRFGPFGLSTKEADKLRPPRPTPNLPTDATSVQLVKRLQARWAALIASDFDRAYTFETPEFRAKTDAKTFHAQFGPFVTWHGIEPIAVQYPTPDTAMLSFLLDYSFPVDGTDHLTRTERFAQERWIRRDGEWWHQSQSVTIPGMAPENSSQKP</sequence>
<comment type="caution">
    <text evidence="3">The sequence shown here is derived from an EMBL/GenBank/DDBJ whole genome shotgun (WGS) entry which is preliminary data.</text>
</comment>
<name>A0A839HFX8_9GAMM</name>
<protein>
    <submittedName>
        <fullName evidence="3">Nuclear transport factor 2 family protein</fullName>
    </submittedName>
</protein>
<dbReference type="InterPro" id="IPR032710">
    <property type="entry name" value="NTF2-like_dom_sf"/>
</dbReference>
<dbReference type="Proteomes" id="UP000548632">
    <property type="component" value="Unassembled WGS sequence"/>
</dbReference>
<reference evidence="3 4" key="1">
    <citation type="journal article" date="2020" name="Arch. Microbiol.">
        <title>The genome sequence of the giant phototrophic gammaproteobacterium Thiospirillum jenense gives insight into its physiological properties and phylogenetic relationships.</title>
        <authorList>
            <person name="Imhoff J.F."/>
            <person name="Meyer T.E."/>
            <person name="Kyndt J.A."/>
        </authorList>
    </citation>
    <scope>NUCLEOTIDE SEQUENCE [LARGE SCALE GENOMIC DNA]</scope>
    <source>
        <strain evidence="3 4">DSM 216</strain>
    </source>
</reference>
<feature type="compositionally biased region" description="Polar residues" evidence="1">
    <location>
        <begin position="45"/>
        <end position="55"/>
    </location>
</feature>
<evidence type="ECO:0000313" key="4">
    <source>
        <dbReference type="Proteomes" id="UP000548632"/>
    </source>
</evidence>
<evidence type="ECO:0000256" key="1">
    <source>
        <dbReference type="SAM" id="MobiDB-lite"/>
    </source>
</evidence>
<keyword evidence="2" id="KW-0732">Signal</keyword>
<keyword evidence="4" id="KW-1185">Reference proteome</keyword>
<accession>A0A839HFX8</accession>
<dbReference type="AlphaFoldDB" id="A0A839HFX8"/>
<gene>
    <name evidence="3" type="ORF">HUK38_12055</name>
</gene>